<evidence type="ECO:0000313" key="2">
    <source>
        <dbReference type="EMBL" id="MBC5844115.1"/>
    </source>
</evidence>
<dbReference type="SUPFAM" id="SSF52540">
    <property type="entry name" value="P-loop containing nucleoside triphosphate hydrolases"/>
    <property type="match status" value="2"/>
</dbReference>
<dbReference type="InterPro" id="IPR006935">
    <property type="entry name" value="Helicase/UvrB_N"/>
</dbReference>
<name>A0A923N0Z3_9FLAO</name>
<evidence type="ECO:0000259" key="1">
    <source>
        <dbReference type="SMART" id="SM00487"/>
    </source>
</evidence>
<protein>
    <submittedName>
        <fullName evidence="2">DEAD/DEAH box helicase family protein</fullName>
    </submittedName>
</protein>
<keyword evidence="3" id="KW-1185">Reference proteome</keyword>
<gene>
    <name evidence="2" type="ORF">H8R25_06655</name>
</gene>
<evidence type="ECO:0000313" key="3">
    <source>
        <dbReference type="Proteomes" id="UP000641454"/>
    </source>
</evidence>
<proteinExistence type="predicted"/>
<dbReference type="InterPro" id="IPR045572">
    <property type="entry name" value="RE_endonuc_C"/>
</dbReference>
<sequence length="1009" mass="115653">MKIQFDSTLNYQQEAIEAIVDIFSGQEKCDSNFTVYSPEFLAKQQNIGFTDMGYGNRLLLTEGQILENTQRIQLSNGLKPSTRAEIDRKHLDFTVEMETGTGKTYVYLRSIVELYKKYGFSKHIIVVPSIPIKEGVYKSLQITKEHLRELYDNINYNFFVYDSSKLNEVRDFATNDRLEIMVINIDAFAKSFDNPDDLKKTANIIHRYNDSLGYKPLDLIKNTNPVVFIDEPQTTISTPIRKKAIQSLNPLAIVKYSATHRKDEKINMMYKLDAVDAYEKKLVKQIEVGSVQTEGINNNAYIRLVEVKVSKGFPVAKLELDIFKNGSISRKTVLVKQNEDLEQITDRAEYEGYIIKDIYAVAGNEYIDFTSKDEVIKLGEAIGNVDDKQIKTALIRKTIEEHLNKELVLNPQGIKVLSLFFIDSVGKYRQYDEDGNVANGEYAEIFEKEYLKLIAKPKYVSLFGELNDAEVAVNQVHNGYFSIDKKSKKSNSKDKYEYFKDTKGNTNADEDTYNLIMRDKEMLLSFDSKLRFIFSHSALKEGWDNPNVFQICTLKDAGGSEIRRRQEIGRGLRLCVNQSGERVYGHEVNTLTVMATETYAEFVDNFQKEIEKETGIKFGILEKHSFGNIVVEINEDDTVYLGQEKSEELFKHLISQGYIDAKGKVQDKLKIDLKDETVVIPEEFKEQEHVLNQIINTLKETAGRLEIKNQADKKLVTVNKRILDSPEFRELWEKVKFKTTFSVNFDSDSLVKECINAINDRLKITRGKLIYTKASISINAGGVDATISPNSETTSIKDEVERLPDIVSYLQNETQLTRKSIVSILTGINKLDYFKINPQKFIEGCIDIINEQMNLHIIDGISYKKIGDAEYYEQELFENKELFGYMKSNLKESSKSPYNYVVYDSNVESNLAKEFENSANISVYAKLPDWFKIDTPLGTYNPDWAIMWKDQDDEKLYFVVESKGSTGLFDLRPKEQAKIKCGKRHFNAIGSKMIVATELADVEDYALSK</sequence>
<reference evidence="2 3" key="1">
    <citation type="submission" date="2020-08" db="EMBL/GenBank/DDBJ databases">
        <title>Description of novel Flavobacterium F-392 isolate.</title>
        <authorList>
            <person name="Saticioglu I.B."/>
            <person name="Duman M."/>
            <person name="Altun S."/>
        </authorList>
    </citation>
    <scope>NUCLEOTIDE SEQUENCE [LARGE SCALE GENOMIC DNA]</scope>
    <source>
        <strain evidence="2 3">F-392</strain>
    </source>
</reference>
<accession>A0A923N0Z3</accession>
<dbReference type="Pfam" id="PF04851">
    <property type="entry name" value="ResIII"/>
    <property type="match status" value="1"/>
</dbReference>
<keyword evidence="2" id="KW-0547">Nucleotide-binding</keyword>
<dbReference type="InterPro" id="IPR014001">
    <property type="entry name" value="Helicase_ATP-bd"/>
</dbReference>
<dbReference type="GO" id="GO:0015668">
    <property type="term" value="F:type III site-specific deoxyribonuclease activity"/>
    <property type="evidence" value="ECO:0007669"/>
    <property type="project" value="InterPro"/>
</dbReference>
<dbReference type="SMART" id="SM00487">
    <property type="entry name" value="DEXDc"/>
    <property type="match status" value="1"/>
</dbReference>
<keyword evidence="2" id="KW-0378">Hydrolase</keyword>
<dbReference type="GO" id="GO:0003677">
    <property type="term" value="F:DNA binding"/>
    <property type="evidence" value="ECO:0007669"/>
    <property type="project" value="InterPro"/>
</dbReference>
<dbReference type="RefSeq" id="WP_187017785.1">
    <property type="nucleotide sequence ID" value="NZ_JACRUK010000011.1"/>
</dbReference>
<dbReference type="Pfam" id="PF19778">
    <property type="entry name" value="RE_endonuc"/>
    <property type="match status" value="1"/>
</dbReference>
<keyword evidence="2" id="KW-0067">ATP-binding</keyword>
<dbReference type="Gene3D" id="3.40.50.300">
    <property type="entry name" value="P-loop containing nucleotide triphosphate hydrolases"/>
    <property type="match status" value="1"/>
</dbReference>
<dbReference type="GO" id="GO:0004386">
    <property type="term" value="F:helicase activity"/>
    <property type="evidence" value="ECO:0007669"/>
    <property type="project" value="UniProtKB-KW"/>
</dbReference>
<dbReference type="AlphaFoldDB" id="A0A923N0Z3"/>
<organism evidence="2 3">
    <name type="scientific">Flavobacterium muglaense</name>
    <dbReference type="NCBI Taxonomy" id="2764716"/>
    <lineage>
        <taxon>Bacteria</taxon>
        <taxon>Pseudomonadati</taxon>
        <taxon>Bacteroidota</taxon>
        <taxon>Flavobacteriia</taxon>
        <taxon>Flavobacteriales</taxon>
        <taxon>Flavobacteriaceae</taxon>
        <taxon>Flavobacterium</taxon>
    </lineage>
</organism>
<comment type="caution">
    <text evidence="2">The sequence shown here is derived from an EMBL/GenBank/DDBJ whole genome shotgun (WGS) entry which is preliminary data.</text>
</comment>
<keyword evidence="2" id="KW-0347">Helicase</keyword>
<dbReference type="GO" id="GO:0005524">
    <property type="term" value="F:ATP binding"/>
    <property type="evidence" value="ECO:0007669"/>
    <property type="project" value="InterPro"/>
</dbReference>
<dbReference type="Proteomes" id="UP000641454">
    <property type="component" value="Unassembled WGS sequence"/>
</dbReference>
<dbReference type="EMBL" id="JACRUL010000011">
    <property type="protein sequence ID" value="MBC5844115.1"/>
    <property type="molecule type" value="Genomic_DNA"/>
</dbReference>
<dbReference type="InterPro" id="IPR027417">
    <property type="entry name" value="P-loop_NTPase"/>
</dbReference>
<feature type="domain" description="Helicase ATP-binding" evidence="1">
    <location>
        <begin position="4"/>
        <end position="286"/>
    </location>
</feature>